<dbReference type="Proteomes" id="UP000187203">
    <property type="component" value="Unassembled WGS sequence"/>
</dbReference>
<evidence type="ECO:0000313" key="1">
    <source>
        <dbReference type="EMBL" id="OMO49441.1"/>
    </source>
</evidence>
<dbReference type="EMBL" id="AWUE01024878">
    <property type="protein sequence ID" value="OMO49441.1"/>
    <property type="molecule type" value="Genomic_DNA"/>
</dbReference>
<protein>
    <submittedName>
        <fullName evidence="1">Uncharacterized protein</fullName>
    </submittedName>
</protein>
<keyword evidence="2" id="KW-1185">Reference proteome</keyword>
<comment type="caution">
    <text evidence="1">The sequence shown here is derived from an EMBL/GenBank/DDBJ whole genome shotgun (WGS) entry which is preliminary data.</text>
</comment>
<organism evidence="1 2">
    <name type="scientific">Corchorus olitorius</name>
    <dbReference type="NCBI Taxonomy" id="93759"/>
    <lineage>
        <taxon>Eukaryota</taxon>
        <taxon>Viridiplantae</taxon>
        <taxon>Streptophyta</taxon>
        <taxon>Embryophyta</taxon>
        <taxon>Tracheophyta</taxon>
        <taxon>Spermatophyta</taxon>
        <taxon>Magnoliopsida</taxon>
        <taxon>eudicotyledons</taxon>
        <taxon>Gunneridae</taxon>
        <taxon>Pentapetalae</taxon>
        <taxon>rosids</taxon>
        <taxon>malvids</taxon>
        <taxon>Malvales</taxon>
        <taxon>Malvaceae</taxon>
        <taxon>Grewioideae</taxon>
        <taxon>Apeibeae</taxon>
        <taxon>Corchorus</taxon>
    </lineage>
</organism>
<sequence>MFGLRFSSSTILKQNLVGYADDKSHVEFVGADEASNAQAMLQAEDVVVDALFYATLADVKGKSIFKEADNMLSLINAEDSKSWCNSCSVGGKISFYLMLYYINNICQVYPGQRVADVEADMMAAYQC</sequence>
<accession>A0A1R3FUB3</accession>
<proteinExistence type="predicted"/>
<dbReference type="OrthoDB" id="428159at2759"/>
<evidence type="ECO:0000313" key="2">
    <source>
        <dbReference type="Proteomes" id="UP000187203"/>
    </source>
</evidence>
<reference evidence="2" key="1">
    <citation type="submission" date="2013-09" db="EMBL/GenBank/DDBJ databases">
        <title>Corchorus olitorius genome sequencing.</title>
        <authorList>
            <person name="Alam M."/>
            <person name="Haque M.S."/>
            <person name="Islam M.S."/>
            <person name="Emdad E.M."/>
            <person name="Islam M.M."/>
            <person name="Ahmed B."/>
            <person name="Halim A."/>
            <person name="Hossen Q.M.M."/>
            <person name="Hossain M.Z."/>
            <person name="Ahmed R."/>
            <person name="Khan M.M."/>
            <person name="Islam R."/>
            <person name="Rashid M.M."/>
            <person name="Khan S.A."/>
            <person name="Rahman M.S."/>
            <person name="Alam M."/>
            <person name="Yahiya A.S."/>
            <person name="Khan M.S."/>
            <person name="Azam M.S."/>
            <person name="Haque T."/>
            <person name="Lashkar M.Z.H."/>
            <person name="Akhand A.I."/>
            <person name="Morshed G."/>
            <person name="Roy S."/>
            <person name="Uddin K.S."/>
            <person name="Rabeya T."/>
            <person name="Hossain A.S."/>
            <person name="Chowdhury A."/>
            <person name="Snigdha A.R."/>
            <person name="Mortoza M.S."/>
            <person name="Matin S.A."/>
            <person name="Hoque S.M.E."/>
            <person name="Islam M.K."/>
            <person name="Roy D.K."/>
            <person name="Haider R."/>
            <person name="Moosa M.M."/>
            <person name="Elias S.M."/>
            <person name="Hasan A.M."/>
            <person name="Jahan S."/>
            <person name="Shafiuddin M."/>
            <person name="Mahmood N."/>
            <person name="Shommy N.S."/>
        </authorList>
    </citation>
    <scope>NUCLEOTIDE SEQUENCE [LARGE SCALE GENOMIC DNA]</scope>
    <source>
        <strain evidence="2">cv. O-4</strain>
    </source>
</reference>
<name>A0A1R3FUB3_9ROSI</name>
<dbReference type="AlphaFoldDB" id="A0A1R3FUB3"/>
<gene>
    <name evidence="1" type="ORF">COLO4_38553</name>
</gene>